<evidence type="ECO:0000313" key="3">
    <source>
        <dbReference type="Proteomes" id="UP000001307"/>
    </source>
</evidence>
<feature type="compositionally biased region" description="Polar residues" evidence="1">
    <location>
        <begin position="1"/>
        <end position="12"/>
    </location>
</feature>
<feature type="region of interest" description="Disordered" evidence="1">
    <location>
        <begin position="1"/>
        <end position="35"/>
    </location>
</feature>
<dbReference type="EMBL" id="FN653296">
    <property type="protein sequence ID" value="CBY14478.1"/>
    <property type="molecule type" value="Genomic_DNA"/>
</dbReference>
<protein>
    <submittedName>
        <fullName evidence="2">Uncharacterized protein</fullName>
    </submittedName>
</protein>
<dbReference type="AlphaFoldDB" id="E4XXV0"/>
<accession>E4XXV0</accession>
<dbReference type="InParanoid" id="E4XXV0"/>
<sequence>MDHGNATETNKMTHVDGSASMASQPEPEQKPSAKNKAKADCSLCEEVGTDLTPENGTWDCKNLGVKRFCQLNCPDRKRAVFAECIVSRNEGFAINSQLSLEDNTCEAVIGPCDVSLVKKNAPDNFKWNGIDYSSTFDFSTSHSNTKIALWGRRRCNSGSGFHHNTQILCKINRNGAKWIYKGNANKKCRND</sequence>
<keyword evidence="3" id="KW-1185">Reference proteome</keyword>
<reference evidence="2" key="1">
    <citation type="journal article" date="2010" name="Science">
        <title>Plasticity of animal genome architecture unmasked by rapid evolution of a pelagic tunicate.</title>
        <authorList>
            <person name="Denoeud F."/>
            <person name="Henriet S."/>
            <person name="Mungpakdee S."/>
            <person name="Aury J.M."/>
            <person name="Da Silva C."/>
            <person name="Brinkmann H."/>
            <person name="Mikhaleva J."/>
            <person name="Olsen L.C."/>
            <person name="Jubin C."/>
            <person name="Canestro C."/>
            <person name="Bouquet J.M."/>
            <person name="Danks G."/>
            <person name="Poulain J."/>
            <person name="Campsteijn C."/>
            <person name="Adamski M."/>
            <person name="Cross I."/>
            <person name="Yadetie F."/>
            <person name="Muffato M."/>
            <person name="Louis A."/>
            <person name="Butcher S."/>
            <person name="Tsagkogeorga G."/>
            <person name="Konrad A."/>
            <person name="Singh S."/>
            <person name="Jensen M.F."/>
            <person name="Cong E.H."/>
            <person name="Eikeseth-Otteraa H."/>
            <person name="Noel B."/>
            <person name="Anthouard V."/>
            <person name="Porcel B.M."/>
            <person name="Kachouri-Lafond R."/>
            <person name="Nishino A."/>
            <person name="Ugolini M."/>
            <person name="Chourrout P."/>
            <person name="Nishida H."/>
            <person name="Aasland R."/>
            <person name="Huzurbazar S."/>
            <person name="Westhof E."/>
            <person name="Delsuc F."/>
            <person name="Lehrach H."/>
            <person name="Reinhardt R."/>
            <person name="Weissenbach J."/>
            <person name="Roy S.W."/>
            <person name="Artiguenave F."/>
            <person name="Postlethwait J.H."/>
            <person name="Manak J.R."/>
            <person name="Thompson E.M."/>
            <person name="Jaillon O."/>
            <person name="Du Pasquier L."/>
            <person name="Boudinot P."/>
            <person name="Liberles D.A."/>
            <person name="Volff J.N."/>
            <person name="Philippe H."/>
            <person name="Lenhard B."/>
            <person name="Roest Crollius H."/>
            <person name="Wincker P."/>
            <person name="Chourrout D."/>
        </authorList>
    </citation>
    <scope>NUCLEOTIDE SEQUENCE [LARGE SCALE GENOMIC DNA]</scope>
</reference>
<gene>
    <name evidence="2" type="ORF">GSOID_T00007503001</name>
</gene>
<evidence type="ECO:0000313" key="2">
    <source>
        <dbReference type="EMBL" id="CBY14478.1"/>
    </source>
</evidence>
<dbReference type="OrthoDB" id="10390187at2759"/>
<proteinExistence type="predicted"/>
<name>E4XXV0_OIKDI</name>
<dbReference type="Proteomes" id="UP000001307">
    <property type="component" value="Unassembled WGS sequence"/>
</dbReference>
<evidence type="ECO:0000256" key="1">
    <source>
        <dbReference type="SAM" id="MobiDB-lite"/>
    </source>
</evidence>
<organism evidence="2">
    <name type="scientific">Oikopleura dioica</name>
    <name type="common">Tunicate</name>
    <dbReference type="NCBI Taxonomy" id="34765"/>
    <lineage>
        <taxon>Eukaryota</taxon>
        <taxon>Metazoa</taxon>
        <taxon>Chordata</taxon>
        <taxon>Tunicata</taxon>
        <taxon>Appendicularia</taxon>
        <taxon>Copelata</taxon>
        <taxon>Oikopleuridae</taxon>
        <taxon>Oikopleura</taxon>
    </lineage>
</organism>